<protein>
    <submittedName>
        <fullName evidence="2">Uncharacterized protein</fullName>
    </submittedName>
</protein>
<name>A0A2S9V9F6_9ALTE</name>
<keyword evidence="1" id="KW-0812">Transmembrane</keyword>
<dbReference type="AlphaFoldDB" id="A0A2S9V9F6"/>
<keyword evidence="3" id="KW-1185">Reference proteome</keyword>
<dbReference type="RefSeq" id="WP_105934986.1">
    <property type="nucleotide sequence ID" value="NZ_PVNP01000146.1"/>
</dbReference>
<dbReference type="Proteomes" id="UP000238949">
    <property type="component" value="Unassembled WGS sequence"/>
</dbReference>
<accession>A0A2S9V9F6</accession>
<organism evidence="2 3">
    <name type="scientific">Alteromonas alba</name>
    <dbReference type="NCBI Taxonomy" id="2079529"/>
    <lineage>
        <taxon>Bacteria</taxon>
        <taxon>Pseudomonadati</taxon>
        <taxon>Pseudomonadota</taxon>
        <taxon>Gammaproteobacteria</taxon>
        <taxon>Alteromonadales</taxon>
        <taxon>Alteromonadaceae</taxon>
        <taxon>Alteromonas/Salinimonas group</taxon>
        <taxon>Alteromonas</taxon>
    </lineage>
</organism>
<feature type="transmembrane region" description="Helical" evidence="1">
    <location>
        <begin position="154"/>
        <end position="174"/>
    </location>
</feature>
<keyword evidence="1" id="KW-1133">Transmembrane helix</keyword>
<feature type="transmembrane region" description="Helical" evidence="1">
    <location>
        <begin position="66"/>
        <end position="88"/>
    </location>
</feature>
<keyword evidence="1" id="KW-0472">Membrane</keyword>
<dbReference type="OrthoDB" id="6387574at2"/>
<evidence type="ECO:0000313" key="2">
    <source>
        <dbReference type="EMBL" id="PRO73063.1"/>
    </source>
</evidence>
<dbReference type="EMBL" id="PVNP01000146">
    <property type="protein sequence ID" value="PRO73063.1"/>
    <property type="molecule type" value="Genomic_DNA"/>
</dbReference>
<reference evidence="3" key="1">
    <citation type="journal article" date="2020" name="Int. J. Syst. Evol. Microbiol.">
        <title>Alteromonas alba sp. nov., a marine bacterium isolated from the seawater of the West Pacific Ocean.</title>
        <authorList>
            <person name="Sun C."/>
            <person name="Wu Y.-H."/>
            <person name="Xamxidin M."/>
            <person name="Cheng H."/>
            <person name="Xu X.-W."/>
        </authorList>
    </citation>
    <scope>NUCLEOTIDE SEQUENCE [LARGE SCALE GENOMIC DNA]</scope>
    <source>
        <strain evidence="3">190</strain>
    </source>
</reference>
<feature type="transmembrane region" description="Helical" evidence="1">
    <location>
        <begin position="117"/>
        <end position="142"/>
    </location>
</feature>
<proteinExistence type="predicted"/>
<feature type="transmembrane region" description="Helical" evidence="1">
    <location>
        <begin position="40"/>
        <end position="60"/>
    </location>
</feature>
<evidence type="ECO:0000256" key="1">
    <source>
        <dbReference type="SAM" id="Phobius"/>
    </source>
</evidence>
<evidence type="ECO:0000313" key="3">
    <source>
        <dbReference type="Proteomes" id="UP000238949"/>
    </source>
</evidence>
<gene>
    <name evidence="2" type="ORF">C6Y40_13225</name>
</gene>
<sequence>MNNEKPEQDLTALWQQQPVSEIDLSDVTRRLKHQQRLQRWYIVSDFTGFLIGLGMLIYSWEKLPLYMALVLCSVMVCGGIYTGFVIWLRRHAVLASFEDTSHYRETLKKQYISNQRIARITLHSAWSSELILLVIWGIAAVVGDLSWESFVDKGGVATFIIISVLMAGFGYWAYKREQKFKQEYARLVSQEQNDLFP</sequence>
<comment type="caution">
    <text evidence="2">The sequence shown here is derived from an EMBL/GenBank/DDBJ whole genome shotgun (WGS) entry which is preliminary data.</text>
</comment>